<evidence type="ECO:0000313" key="1">
    <source>
        <dbReference type="EMBL" id="CAD7201091.1"/>
    </source>
</evidence>
<reference evidence="1" key="1">
    <citation type="submission" date="2020-11" db="EMBL/GenBank/DDBJ databases">
        <authorList>
            <person name="Tran Van P."/>
        </authorList>
    </citation>
    <scope>NUCLEOTIDE SEQUENCE</scope>
</reference>
<dbReference type="PANTHER" id="PTHR31434">
    <property type="entry name" value="S PHASE CYCLIN A-ASSOCIATED PROTEIN IN THE ENDOPLASMIC RETICULUM"/>
    <property type="match status" value="1"/>
</dbReference>
<name>A0A7R8VMN0_TIMDO</name>
<dbReference type="PANTHER" id="PTHR31434:SF2">
    <property type="entry name" value="S PHASE CYCLIN A-ASSOCIATED PROTEIN IN THE ENDOPLASMIC RETICULUM"/>
    <property type="match status" value="1"/>
</dbReference>
<dbReference type="AlphaFoldDB" id="A0A7R8VMN0"/>
<proteinExistence type="predicted"/>
<sequence>MGVTWANTPDRNSNPDLSVIGSLVKHESDVLDLSALPPGLKTCRCVSLQSVLGAEGISLQFRHMASYLLWYCSHDNEKELLHEVIRVVGYFAVNNHDNQEGRCAIAPRRNVAWRLALILMAAGSPRPDFVFSLAKVVKIDTAPITSSEKLPSFTCLALVVVLPKGLDTQFIEGFHLDGRM</sequence>
<dbReference type="EMBL" id="OA568035">
    <property type="protein sequence ID" value="CAD7201091.1"/>
    <property type="molecule type" value="Genomic_DNA"/>
</dbReference>
<organism evidence="1">
    <name type="scientific">Timema douglasi</name>
    <name type="common">Walking stick</name>
    <dbReference type="NCBI Taxonomy" id="61478"/>
    <lineage>
        <taxon>Eukaryota</taxon>
        <taxon>Metazoa</taxon>
        <taxon>Ecdysozoa</taxon>
        <taxon>Arthropoda</taxon>
        <taxon>Hexapoda</taxon>
        <taxon>Insecta</taxon>
        <taxon>Pterygota</taxon>
        <taxon>Neoptera</taxon>
        <taxon>Polyneoptera</taxon>
        <taxon>Phasmatodea</taxon>
        <taxon>Timematodea</taxon>
        <taxon>Timematoidea</taxon>
        <taxon>Timematidae</taxon>
        <taxon>Timema</taxon>
    </lineage>
</organism>
<gene>
    <name evidence="1" type="ORF">TDIB3V08_LOCUS7294</name>
</gene>
<accession>A0A7R8VMN0</accession>
<protein>
    <submittedName>
        <fullName evidence="1">Uncharacterized protein</fullName>
    </submittedName>
</protein>